<dbReference type="RefSeq" id="WP_251945566.1">
    <property type="nucleotide sequence ID" value="NZ_JAMRYM010000038.1"/>
</dbReference>
<keyword evidence="3 4" id="KW-0326">Glycosidase</keyword>
<comment type="caution">
    <text evidence="6">The sequence shown here is derived from an EMBL/GenBank/DDBJ whole genome shotgun (WGS) entry which is preliminary data.</text>
</comment>
<dbReference type="PANTHER" id="PTHR34983">
    <property type="entry name" value="ARABINOGALACTAN ENDO-BETA-1,4-GALACTANASE A"/>
    <property type="match status" value="1"/>
</dbReference>
<evidence type="ECO:0000256" key="4">
    <source>
        <dbReference type="RuleBase" id="RU361192"/>
    </source>
</evidence>
<name>A0A9X2ISL0_9MICO</name>
<evidence type="ECO:0000256" key="1">
    <source>
        <dbReference type="ARBA" id="ARBA00010687"/>
    </source>
</evidence>
<dbReference type="Gene3D" id="1.20.1270.90">
    <property type="entry name" value="AF1782-like"/>
    <property type="match status" value="1"/>
</dbReference>
<dbReference type="EC" id="3.2.1.89" evidence="4"/>
<dbReference type="Pfam" id="PF07745">
    <property type="entry name" value="Glyco_hydro_53"/>
    <property type="match status" value="1"/>
</dbReference>
<comment type="catalytic activity">
    <reaction evidence="4">
        <text>The enzyme specifically hydrolyzes (1-&gt;4)-beta-D-galactosidic linkages in type I arabinogalactans.</text>
        <dbReference type="EC" id="3.2.1.89"/>
    </reaction>
</comment>
<feature type="signal peptide" evidence="4">
    <location>
        <begin position="1"/>
        <end position="34"/>
    </location>
</feature>
<evidence type="ECO:0000259" key="5">
    <source>
        <dbReference type="Pfam" id="PF07532"/>
    </source>
</evidence>
<dbReference type="InterPro" id="IPR011081">
    <property type="entry name" value="Big_4"/>
</dbReference>
<dbReference type="GO" id="GO:0045490">
    <property type="term" value="P:pectin catabolic process"/>
    <property type="evidence" value="ECO:0007669"/>
    <property type="project" value="TreeGrafter"/>
</dbReference>
<feature type="domain" description="Bacterial Ig-like" evidence="5">
    <location>
        <begin position="441"/>
        <end position="495"/>
    </location>
</feature>
<proteinExistence type="inferred from homology"/>
<dbReference type="InterPro" id="IPR017853">
    <property type="entry name" value="GH"/>
</dbReference>
<dbReference type="Proteomes" id="UP001155240">
    <property type="component" value="Unassembled WGS sequence"/>
</dbReference>
<keyword evidence="4" id="KW-0732">Signal</keyword>
<protein>
    <recommendedName>
        <fullName evidence="4">Arabinogalactan endo-beta-1,4-galactanase</fullName>
        <ecNumber evidence="4">3.2.1.89</ecNumber>
    </recommendedName>
</protein>
<evidence type="ECO:0000256" key="3">
    <source>
        <dbReference type="ARBA" id="ARBA00023295"/>
    </source>
</evidence>
<keyword evidence="7" id="KW-1185">Reference proteome</keyword>
<evidence type="ECO:0000313" key="7">
    <source>
        <dbReference type="Proteomes" id="UP001155240"/>
    </source>
</evidence>
<dbReference type="PANTHER" id="PTHR34983:SF2">
    <property type="entry name" value="ENDO-BETA-1,4-GALACTANASE"/>
    <property type="match status" value="1"/>
</dbReference>
<evidence type="ECO:0000313" key="6">
    <source>
        <dbReference type="EMBL" id="MCM6762806.1"/>
    </source>
</evidence>
<reference evidence="6" key="1">
    <citation type="submission" date="2022-06" db="EMBL/GenBank/DDBJ databases">
        <title>Whole genome shotgun sequencing (WGS) of Rathayibacter sp. ZW T2_19, isolated from stored onions (Allium cepa).</title>
        <authorList>
            <person name="Stoll D.A."/>
            <person name="Huch M."/>
        </authorList>
    </citation>
    <scope>NUCLEOTIDE SEQUENCE</scope>
    <source>
        <strain evidence="6">ZW T2_19</strain>
    </source>
</reference>
<dbReference type="Gene3D" id="2.60.120.260">
    <property type="entry name" value="Galactose-binding domain-like"/>
    <property type="match status" value="1"/>
</dbReference>
<feature type="chain" id="PRO_5041016880" description="Arabinogalactan endo-beta-1,4-galactanase" evidence="4">
    <location>
        <begin position="35"/>
        <end position="816"/>
    </location>
</feature>
<dbReference type="AlphaFoldDB" id="A0A9X2ISL0"/>
<dbReference type="InterPro" id="IPR011683">
    <property type="entry name" value="Glyco_hydro_53"/>
</dbReference>
<dbReference type="Gene3D" id="3.20.20.80">
    <property type="entry name" value="Glycosidases"/>
    <property type="match status" value="1"/>
</dbReference>
<keyword evidence="2 4" id="KW-0378">Hydrolase</keyword>
<sequence length="816" mass="84010">MSARTRRTAGTAAVAAVSTLLGTFAGIGATSASAAEGPVDAGIFVEKVDGLPADFIKGADISSILSLEESGVVFRDETGQEADVFEVLAEEGVTSVRVRVWNDPFDAEGNGYGGGDVDVDRAIEIGERATAAGLGLLVDFHYSDFWADPGRQLAPKAWAGLAAPELTTALHDYTAESLQRFEDAGVDVDMVQIGNETNNGMAGYTRAATDMDATLAGLFSAGSSAVREVLPEAQVAVHFTNPETPGRYSAIAAGLDRFDVDYDVFASSYYPFWHGSPENLTASLSQIADAYGKKVMVAETSWAHTLEDGDGYPNVIGEGTATDEYPISVQGQATALRDVIAAVHAVGDAGIGVYYWEPAWLPVGPASDVERNRVLWERDGSGWATSFAAPYDPVHVGDDFGGSGWDNQALFAADGTPLESLSTFRYVDTGAVAPRAVTGVDAVELTVVDGEPVVLPATVSVNFNDGSVETPAVTWSGAASWIRGPGEYTIPGRTATGLDVSATVVVVAPNLVQNPGFEDADTSAWTFTGPAARTQTGDAAEGDFAVTFWNGTDYTTSASQALTGVPAGAYTLQATTQGTNSPATDVRTLSATTSAGTTSAPLVLTTWSSFSTTTVPVVVGEDGVVEIAAEFALTGGAWGVLDDVRLVADIAESTADTTALAAALAEADAVDRAAWTEESLARLDESRAIAAVVLAGSAATQEDVDAAERGLRDSLDALENALRVSLGATVTCAAGKAVISVKAVNGGTDRVVLSVRTPYGSATLPSLAAGKTASMTVPTPLRAVPAVSLTVDARGTVAGEPASAAIPVESAATRCR</sequence>
<dbReference type="GO" id="GO:0031218">
    <property type="term" value="F:arabinogalactan endo-1,4-beta-galactosidase activity"/>
    <property type="evidence" value="ECO:0007669"/>
    <property type="project" value="UniProtKB-EC"/>
</dbReference>
<gene>
    <name evidence="6" type="ORF">NB037_10300</name>
</gene>
<dbReference type="SUPFAM" id="SSF51445">
    <property type="entry name" value="(Trans)glycosidases"/>
    <property type="match status" value="1"/>
</dbReference>
<dbReference type="GO" id="GO:0015926">
    <property type="term" value="F:glucosidase activity"/>
    <property type="evidence" value="ECO:0007669"/>
    <property type="project" value="InterPro"/>
</dbReference>
<organism evidence="6 7">
    <name type="scientific">Rathayibacter rubneri</name>
    <dbReference type="NCBI Taxonomy" id="2950106"/>
    <lineage>
        <taxon>Bacteria</taxon>
        <taxon>Bacillati</taxon>
        <taxon>Actinomycetota</taxon>
        <taxon>Actinomycetes</taxon>
        <taxon>Micrococcales</taxon>
        <taxon>Microbacteriaceae</taxon>
        <taxon>Rathayibacter</taxon>
    </lineage>
</organism>
<comment type="similarity">
    <text evidence="1 4">Belongs to the glycosyl hydrolase 53 family.</text>
</comment>
<dbReference type="Pfam" id="PF07532">
    <property type="entry name" value="Big_4"/>
    <property type="match status" value="1"/>
</dbReference>
<accession>A0A9X2ISL0</accession>
<dbReference type="EMBL" id="JAMRYM010000038">
    <property type="protein sequence ID" value="MCM6762806.1"/>
    <property type="molecule type" value="Genomic_DNA"/>
</dbReference>
<evidence type="ECO:0000256" key="2">
    <source>
        <dbReference type="ARBA" id="ARBA00022801"/>
    </source>
</evidence>